<name>A0A1W0A369_9STRA</name>
<gene>
    <name evidence="2" type="ORF">THRCLA_20811</name>
</gene>
<keyword evidence="3" id="KW-1185">Reference proteome</keyword>
<proteinExistence type="predicted"/>
<reference evidence="2 3" key="1">
    <citation type="journal article" date="2014" name="Genome Biol. Evol.">
        <title>The secreted proteins of Achlya hypogyna and Thraustotheca clavata identify the ancestral oomycete secretome and reveal gene acquisitions by horizontal gene transfer.</title>
        <authorList>
            <person name="Misner I."/>
            <person name="Blouin N."/>
            <person name="Leonard G."/>
            <person name="Richards T.A."/>
            <person name="Lane C.E."/>
        </authorList>
    </citation>
    <scope>NUCLEOTIDE SEQUENCE [LARGE SCALE GENOMIC DNA]</scope>
    <source>
        <strain evidence="2 3">ATCC 34112</strain>
    </source>
</reference>
<dbReference type="OrthoDB" id="77796at2759"/>
<sequence length="62" mass="7282">MDALNDCAKTICDVPEFERPNIDGKKSQQRFNILIEQHREYNKTSQRASGIDQEEDEKSYFT</sequence>
<feature type="compositionally biased region" description="Acidic residues" evidence="1">
    <location>
        <begin position="52"/>
        <end position="62"/>
    </location>
</feature>
<dbReference type="EMBL" id="JNBS01000564">
    <property type="protein sequence ID" value="OQS04722.1"/>
    <property type="molecule type" value="Genomic_DNA"/>
</dbReference>
<accession>A0A1W0A369</accession>
<dbReference type="Proteomes" id="UP000243217">
    <property type="component" value="Unassembled WGS sequence"/>
</dbReference>
<evidence type="ECO:0000256" key="1">
    <source>
        <dbReference type="SAM" id="MobiDB-lite"/>
    </source>
</evidence>
<evidence type="ECO:0000313" key="3">
    <source>
        <dbReference type="Proteomes" id="UP000243217"/>
    </source>
</evidence>
<dbReference type="AlphaFoldDB" id="A0A1W0A369"/>
<comment type="caution">
    <text evidence="2">The sequence shown here is derived from an EMBL/GenBank/DDBJ whole genome shotgun (WGS) entry which is preliminary data.</text>
</comment>
<protein>
    <submittedName>
        <fullName evidence="2">Uncharacterized protein</fullName>
    </submittedName>
</protein>
<feature type="region of interest" description="Disordered" evidence="1">
    <location>
        <begin position="38"/>
        <end position="62"/>
    </location>
</feature>
<organism evidence="2 3">
    <name type="scientific">Thraustotheca clavata</name>
    <dbReference type="NCBI Taxonomy" id="74557"/>
    <lineage>
        <taxon>Eukaryota</taxon>
        <taxon>Sar</taxon>
        <taxon>Stramenopiles</taxon>
        <taxon>Oomycota</taxon>
        <taxon>Saprolegniomycetes</taxon>
        <taxon>Saprolegniales</taxon>
        <taxon>Achlyaceae</taxon>
        <taxon>Thraustotheca</taxon>
    </lineage>
</organism>
<evidence type="ECO:0000313" key="2">
    <source>
        <dbReference type="EMBL" id="OQS04722.1"/>
    </source>
</evidence>